<dbReference type="SUPFAM" id="SSF51735">
    <property type="entry name" value="NAD(P)-binding Rossmann-fold domains"/>
    <property type="match status" value="1"/>
</dbReference>
<evidence type="ECO:0000256" key="1">
    <source>
        <dbReference type="ARBA" id="ARBA00004781"/>
    </source>
</evidence>
<protein>
    <recommendedName>
        <fullName evidence="4 6">dTDP-4-dehydrorhamnose reductase</fullName>
        <ecNumber evidence="3 6">1.1.1.133</ecNumber>
    </recommendedName>
</protein>
<evidence type="ECO:0000256" key="3">
    <source>
        <dbReference type="ARBA" id="ARBA00012929"/>
    </source>
</evidence>
<evidence type="ECO:0000256" key="4">
    <source>
        <dbReference type="ARBA" id="ARBA00017099"/>
    </source>
</evidence>
<dbReference type="CDD" id="cd05254">
    <property type="entry name" value="dTDP_HR_like_SDR_e"/>
    <property type="match status" value="1"/>
</dbReference>
<comment type="catalytic activity">
    <reaction evidence="5 6">
        <text>dTDP-beta-L-rhamnose + NADP(+) = dTDP-4-dehydro-beta-L-rhamnose + NADPH + H(+)</text>
        <dbReference type="Rhea" id="RHEA:21796"/>
        <dbReference type="ChEBI" id="CHEBI:15378"/>
        <dbReference type="ChEBI" id="CHEBI:57510"/>
        <dbReference type="ChEBI" id="CHEBI:57783"/>
        <dbReference type="ChEBI" id="CHEBI:58349"/>
        <dbReference type="ChEBI" id="CHEBI:62830"/>
        <dbReference type="EC" id="1.1.1.133"/>
    </reaction>
</comment>
<dbReference type="InterPro" id="IPR029903">
    <property type="entry name" value="RmlD-like-bd"/>
</dbReference>
<comment type="pathway">
    <text evidence="1 6">Carbohydrate biosynthesis; dTDP-L-rhamnose biosynthesis.</text>
</comment>
<dbReference type="Gene3D" id="3.90.25.10">
    <property type="entry name" value="UDP-galactose 4-epimerase, domain 1"/>
    <property type="match status" value="1"/>
</dbReference>
<dbReference type="PANTHER" id="PTHR10491">
    <property type="entry name" value="DTDP-4-DEHYDRORHAMNOSE REDUCTASE"/>
    <property type="match status" value="1"/>
</dbReference>
<keyword evidence="6" id="KW-0521">NADP</keyword>
<dbReference type="EMBL" id="JAOPLU010000003">
    <property type="protein sequence ID" value="MDM5131993.1"/>
    <property type="molecule type" value="Genomic_DNA"/>
</dbReference>
<dbReference type="RefSeq" id="WP_082030439.1">
    <property type="nucleotide sequence ID" value="NZ_CDBL01000063.1"/>
</dbReference>
<organism evidence="8 9">
    <name type="scientific">Aeromonas piscicola</name>
    <dbReference type="NCBI Taxonomy" id="600645"/>
    <lineage>
        <taxon>Bacteria</taxon>
        <taxon>Pseudomonadati</taxon>
        <taxon>Pseudomonadota</taxon>
        <taxon>Gammaproteobacteria</taxon>
        <taxon>Aeromonadales</taxon>
        <taxon>Aeromonadaceae</taxon>
        <taxon>Aeromonas</taxon>
    </lineage>
</organism>
<comment type="function">
    <text evidence="6">Catalyzes the reduction of dTDP-6-deoxy-L-lyxo-4-hexulose to yield dTDP-L-rhamnose.</text>
</comment>
<comment type="cofactor">
    <cofactor evidence="6">
        <name>Mg(2+)</name>
        <dbReference type="ChEBI" id="CHEBI:18420"/>
    </cofactor>
    <text evidence="6">Binds 1 Mg(2+) ion per monomer.</text>
</comment>
<name>A0ABT7QDV4_9GAMM</name>
<feature type="domain" description="RmlD-like substrate binding" evidence="7">
    <location>
        <begin position="1"/>
        <end position="292"/>
    </location>
</feature>
<evidence type="ECO:0000259" key="7">
    <source>
        <dbReference type="Pfam" id="PF04321"/>
    </source>
</evidence>
<keyword evidence="9" id="KW-1185">Reference proteome</keyword>
<dbReference type="GO" id="GO:0008831">
    <property type="term" value="F:dTDP-4-dehydrorhamnose reductase activity"/>
    <property type="evidence" value="ECO:0007669"/>
    <property type="project" value="UniProtKB-EC"/>
</dbReference>
<dbReference type="Proteomes" id="UP001168109">
    <property type="component" value="Unassembled WGS sequence"/>
</dbReference>
<dbReference type="PANTHER" id="PTHR10491:SF4">
    <property type="entry name" value="METHIONINE ADENOSYLTRANSFERASE 2 SUBUNIT BETA"/>
    <property type="match status" value="1"/>
</dbReference>
<dbReference type="InterPro" id="IPR005913">
    <property type="entry name" value="dTDP_dehydrorham_reduct"/>
</dbReference>
<sequence>MRILLLGARGQLGRALFSALSVEFPHWQVIALGRKECDISDSDVLVDSLYAHHPDVIINCAAYTAVDTAETEPELADEVNHKALLSMARGAEDLGALLVHFSTDYVFDGTGSQPWLETDQPSPLNVYGASKYAGELAIQRLCPDHLIIRTGWLYGGEGKHFARTILARASQGLPLGVVADQWGAPTQVDWLARASVLALSQVVRSPSKVGLYHLTCRGETSWHGFASALVNGAHRRGWLKKQVAIRCIGSGEWPQQACRPLNSRLDCSLFSRVFGIDLPLWHEQMANWLAKLKESDINDM</sequence>
<evidence type="ECO:0000313" key="8">
    <source>
        <dbReference type="EMBL" id="MDM5131993.1"/>
    </source>
</evidence>
<proteinExistence type="inferred from homology"/>
<gene>
    <name evidence="8" type="primary">rfbD</name>
    <name evidence="8" type="ORF">OB962_13475</name>
</gene>
<evidence type="ECO:0000256" key="2">
    <source>
        <dbReference type="ARBA" id="ARBA00010944"/>
    </source>
</evidence>
<reference evidence="8" key="1">
    <citation type="submission" date="2024-05" db="EMBL/GenBank/DDBJ databases">
        <title>WGS of Aeromonas isolates.</title>
        <authorList>
            <person name="Lee H."/>
        </authorList>
    </citation>
    <scope>NUCLEOTIDE SEQUENCE</scope>
    <source>
        <strain evidence="8">LP308</strain>
    </source>
</reference>
<accession>A0ABT7QDV4</accession>
<dbReference type="NCBIfam" id="TIGR01214">
    <property type="entry name" value="rmlD"/>
    <property type="match status" value="1"/>
</dbReference>
<evidence type="ECO:0000256" key="6">
    <source>
        <dbReference type="RuleBase" id="RU364082"/>
    </source>
</evidence>
<comment type="similarity">
    <text evidence="2 6">Belongs to the dTDP-4-dehydrorhamnose reductase family.</text>
</comment>
<evidence type="ECO:0000313" key="9">
    <source>
        <dbReference type="Proteomes" id="UP001168109"/>
    </source>
</evidence>
<dbReference type="Gene3D" id="3.40.50.720">
    <property type="entry name" value="NAD(P)-binding Rossmann-like Domain"/>
    <property type="match status" value="1"/>
</dbReference>
<dbReference type="EC" id="1.1.1.133" evidence="3 6"/>
<comment type="caution">
    <text evidence="8">The sequence shown here is derived from an EMBL/GenBank/DDBJ whole genome shotgun (WGS) entry which is preliminary data.</text>
</comment>
<keyword evidence="6 8" id="KW-0560">Oxidoreductase</keyword>
<dbReference type="InterPro" id="IPR036291">
    <property type="entry name" value="NAD(P)-bd_dom_sf"/>
</dbReference>
<evidence type="ECO:0000256" key="5">
    <source>
        <dbReference type="ARBA" id="ARBA00048200"/>
    </source>
</evidence>
<dbReference type="Pfam" id="PF04321">
    <property type="entry name" value="RmlD_sub_bind"/>
    <property type="match status" value="1"/>
</dbReference>